<evidence type="ECO:0000313" key="4">
    <source>
        <dbReference type="Proteomes" id="UP000008068"/>
    </source>
</evidence>
<dbReference type="Proteomes" id="UP000008068">
    <property type="component" value="Unassembled WGS sequence"/>
</dbReference>
<organism evidence="4">
    <name type="scientific">Caenorhabditis brenneri</name>
    <name type="common">Nematode worm</name>
    <dbReference type="NCBI Taxonomy" id="135651"/>
    <lineage>
        <taxon>Eukaryota</taxon>
        <taxon>Metazoa</taxon>
        <taxon>Ecdysozoa</taxon>
        <taxon>Nematoda</taxon>
        <taxon>Chromadorea</taxon>
        <taxon>Rhabditida</taxon>
        <taxon>Rhabditina</taxon>
        <taxon>Rhabditomorpha</taxon>
        <taxon>Rhabditoidea</taxon>
        <taxon>Rhabditidae</taxon>
        <taxon>Peloderinae</taxon>
        <taxon>Caenorhabditis</taxon>
    </lineage>
</organism>
<feature type="compositionally biased region" description="Polar residues" evidence="2">
    <location>
        <begin position="1"/>
        <end position="10"/>
    </location>
</feature>
<proteinExistence type="predicted"/>
<dbReference type="EMBL" id="GL380071">
    <property type="protein sequence ID" value="EGT45165.1"/>
    <property type="molecule type" value="Genomic_DNA"/>
</dbReference>
<evidence type="ECO:0000256" key="2">
    <source>
        <dbReference type="SAM" id="MobiDB-lite"/>
    </source>
</evidence>
<feature type="compositionally biased region" description="Basic and acidic residues" evidence="2">
    <location>
        <begin position="72"/>
        <end position="85"/>
    </location>
</feature>
<feature type="coiled-coil region" evidence="1">
    <location>
        <begin position="213"/>
        <end position="248"/>
    </location>
</feature>
<accession>G0P513</accession>
<dbReference type="InParanoid" id="G0P513"/>
<feature type="compositionally biased region" description="Basic and acidic residues" evidence="2">
    <location>
        <begin position="52"/>
        <end position="62"/>
    </location>
</feature>
<name>G0P513_CAEBE</name>
<gene>
    <name evidence="3" type="ORF">CAEBREN_13081</name>
</gene>
<feature type="region of interest" description="Disordered" evidence="2">
    <location>
        <begin position="1"/>
        <end position="122"/>
    </location>
</feature>
<protein>
    <submittedName>
        <fullName evidence="3">Uncharacterized protein</fullName>
    </submittedName>
</protein>
<dbReference type="OMA" id="ENNGMER"/>
<dbReference type="AlphaFoldDB" id="G0P513"/>
<keyword evidence="1" id="KW-0175">Coiled coil</keyword>
<keyword evidence="4" id="KW-1185">Reference proteome</keyword>
<sequence>MSDKTNNPTENVEIDQENIKPGVKMVSKKGQKAKGVDKVSVIHVAESVTSPEKAEQPEKVEESVIPEDDKMEDDKKSENPDKEISSSEDGDDEKSVNGSTVDDEEDKESVADESAGNQKERMESTIQQMLDSMDGLPKSLYGVKLEEAGSASMAHQIVMHSMLISLNKQVGSMVSENSLAADQVKSIHDMLKTIHDSQKEGLEEWKKATVAEAKKWRQEAKQEAMKKESAQDNEIARLQKMLQELINDRLTSAVQQMQATLKQQQDYI</sequence>
<dbReference type="HOGENOM" id="CLU_1039103_0_0_1"/>
<reference evidence="4" key="1">
    <citation type="submission" date="2011-07" db="EMBL/GenBank/DDBJ databases">
        <authorList>
            <consortium name="Caenorhabditis brenneri Sequencing and Analysis Consortium"/>
            <person name="Wilson R.K."/>
        </authorList>
    </citation>
    <scope>NUCLEOTIDE SEQUENCE [LARGE SCALE GENOMIC DNA]</scope>
    <source>
        <strain evidence="4">PB2801</strain>
    </source>
</reference>
<dbReference type="STRING" id="135651.G0P513"/>
<evidence type="ECO:0000256" key="1">
    <source>
        <dbReference type="SAM" id="Coils"/>
    </source>
</evidence>
<evidence type="ECO:0000313" key="3">
    <source>
        <dbReference type="EMBL" id="EGT45165.1"/>
    </source>
</evidence>